<dbReference type="PROSITE" id="PS01050">
    <property type="entry name" value="YJEF_C_2"/>
    <property type="match status" value="1"/>
</dbReference>
<dbReference type="PANTHER" id="PTHR12592:SF0">
    <property type="entry name" value="ATP-DEPENDENT (S)-NAD(P)H-HYDRATE DEHYDRATASE"/>
    <property type="match status" value="1"/>
</dbReference>
<feature type="non-terminal residue" evidence="7">
    <location>
        <position position="1"/>
    </location>
</feature>
<dbReference type="GO" id="GO:0005524">
    <property type="term" value="F:ATP binding"/>
    <property type="evidence" value="ECO:0007669"/>
    <property type="project" value="UniProtKB-KW"/>
</dbReference>
<dbReference type="AlphaFoldDB" id="A0A327K3A4"/>
<dbReference type="GO" id="GO:0110051">
    <property type="term" value="P:metabolite repair"/>
    <property type="evidence" value="ECO:0007669"/>
    <property type="project" value="TreeGrafter"/>
</dbReference>
<keyword evidence="3" id="KW-0521">NADP</keyword>
<dbReference type="Pfam" id="PF01256">
    <property type="entry name" value="Carb_kinase"/>
    <property type="match status" value="1"/>
</dbReference>
<evidence type="ECO:0000256" key="4">
    <source>
        <dbReference type="ARBA" id="ARBA00023027"/>
    </source>
</evidence>
<dbReference type="PROSITE" id="PS51383">
    <property type="entry name" value="YJEF_C_3"/>
    <property type="match status" value="1"/>
</dbReference>
<dbReference type="GO" id="GO:0052856">
    <property type="term" value="F:NAD(P)HX epimerase activity"/>
    <property type="evidence" value="ECO:0007669"/>
    <property type="project" value="TreeGrafter"/>
</dbReference>
<keyword evidence="2" id="KW-0067">ATP-binding</keyword>
<evidence type="ECO:0000256" key="1">
    <source>
        <dbReference type="ARBA" id="ARBA00022741"/>
    </source>
</evidence>
<dbReference type="GO" id="GO:0052855">
    <property type="term" value="F:ADP-dependent NAD(P)H-hydrate dehydratase activity"/>
    <property type="evidence" value="ECO:0007669"/>
    <property type="project" value="TreeGrafter"/>
</dbReference>
<organism evidence="7 8">
    <name type="scientific">Rhodoplanes roseus</name>
    <dbReference type="NCBI Taxonomy" id="29409"/>
    <lineage>
        <taxon>Bacteria</taxon>
        <taxon>Pseudomonadati</taxon>
        <taxon>Pseudomonadota</taxon>
        <taxon>Alphaproteobacteria</taxon>
        <taxon>Hyphomicrobiales</taxon>
        <taxon>Nitrobacteraceae</taxon>
        <taxon>Rhodoplanes</taxon>
    </lineage>
</organism>
<dbReference type="Proteomes" id="UP000249130">
    <property type="component" value="Unassembled WGS sequence"/>
</dbReference>
<evidence type="ECO:0000313" key="7">
    <source>
        <dbReference type="EMBL" id="RAI32283.1"/>
    </source>
</evidence>
<keyword evidence="8" id="KW-1185">Reference proteome</keyword>
<dbReference type="InterPro" id="IPR000631">
    <property type="entry name" value="CARKD"/>
</dbReference>
<accession>A0A327K3A4</accession>
<dbReference type="InterPro" id="IPR017953">
    <property type="entry name" value="Carbohydrate_kinase_pred_CS"/>
</dbReference>
<dbReference type="RefSeq" id="WP_281023743.1">
    <property type="nucleotide sequence ID" value="NZ_NPEX01000813.1"/>
</dbReference>
<reference evidence="7 8" key="1">
    <citation type="submission" date="2017-07" db="EMBL/GenBank/DDBJ databases">
        <title>Draft Genome Sequences of Select Purple Nonsulfur Bacteria.</title>
        <authorList>
            <person name="Lasarre B."/>
            <person name="Mckinlay J.B."/>
        </authorList>
    </citation>
    <scope>NUCLEOTIDE SEQUENCE [LARGE SCALE GENOMIC DNA]</scope>
    <source>
        <strain evidence="7 8">DSM 5909</strain>
    </source>
</reference>
<evidence type="ECO:0000256" key="5">
    <source>
        <dbReference type="ARBA" id="ARBA00023239"/>
    </source>
</evidence>
<gene>
    <name evidence="7" type="ORF">CH341_32260</name>
</gene>
<dbReference type="Gene3D" id="3.40.1190.20">
    <property type="match status" value="1"/>
</dbReference>
<comment type="caution">
    <text evidence="7">The sequence shown here is derived from an EMBL/GenBank/DDBJ whole genome shotgun (WGS) entry which is preliminary data.</text>
</comment>
<evidence type="ECO:0000256" key="2">
    <source>
        <dbReference type="ARBA" id="ARBA00022840"/>
    </source>
</evidence>
<sequence>AGEFSRLFPDLAEDENKVEKTRRAAERAGAVVILKGADTVVAAPDGRAAISAHDAPWLATAGTGDVLAGMIAGLAAQRMPAFEAACAAVW</sequence>
<keyword evidence="1" id="KW-0547">Nucleotide-binding</keyword>
<name>A0A327K3A4_9BRAD</name>
<protein>
    <submittedName>
        <fullName evidence="7">Bifunctional ADP-dependent NAD(P)H-hydrate dehydratase/NAD(P)H-hydrate epimerase</fullName>
    </submittedName>
</protein>
<dbReference type="EMBL" id="NPEX01000813">
    <property type="protein sequence ID" value="RAI32283.1"/>
    <property type="molecule type" value="Genomic_DNA"/>
</dbReference>
<keyword evidence="5" id="KW-0456">Lyase</keyword>
<dbReference type="SUPFAM" id="SSF53613">
    <property type="entry name" value="Ribokinase-like"/>
    <property type="match status" value="1"/>
</dbReference>
<dbReference type="PANTHER" id="PTHR12592">
    <property type="entry name" value="ATP-DEPENDENT (S)-NAD(P)H-HYDRATE DEHYDRATASE FAMILY MEMBER"/>
    <property type="match status" value="1"/>
</dbReference>
<keyword evidence="4" id="KW-0520">NAD</keyword>
<evidence type="ECO:0000256" key="3">
    <source>
        <dbReference type="ARBA" id="ARBA00022857"/>
    </source>
</evidence>
<proteinExistence type="predicted"/>
<feature type="non-terminal residue" evidence="7">
    <location>
        <position position="90"/>
    </location>
</feature>
<dbReference type="InterPro" id="IPR029056">
    <property type="entry name" value="Ribokinase-like"/>
</dbReference>
<evidence type="ECO:0000259" key="6">
    <source>
        <dbReference type="PROSITE" id="PS51383"/>
    </source>
</evidence>
<evidence type="ECO:0000313" key="8">
    <source>
        <dbReference type="Proteomes" id="UP000249130"/>
    </source>
</evidence>
<feature type="domain" description="YjeF C-terminal" evidence="6">
    <location>
        <begin position="1"/>
        <end position="90"/>
    </location>
</feature>